<dbReference type="Pfam" id="PF12893">
    <property type="entry name" value="Lumazine_bd_2"/>
    <property type="match status" value="1"/>
</dbReference>
<evidence type="ECO:0000313" key="2">
    <source>
        <dbReference type="Proteomes" id="UP000562027"/>
    </source>
</evidence>
<accession>A0A840LIP6</accession>
<dbReference type="SUPFAM" id="SSF54427">
    <property type="entry name" value="NTF2-like"/>
    <property type="match status" value="1"/>
</dbReference>
<dbReference type="InterPro" id="IPR039437">
    <property type="entry name" value="FrzH/put_lumazine-bd"/>
</dbReference>
<comment type="caution">
    <text evidence="1">The sequence shown here is derived from an EMBL/GenBank/DDBJ whole genome shotgun (WGS) entry which is preliminary data.</text>
</comment>
<name>A0A840LIP6_9BURK</name>
<dbReference type="InterPro" id="IPR032710">
    <property type="entry name" value="NTF2-like_dom_sf"/>
</dbReference>
<dbReference type="AlphaFoldDB" id="A0A840LIP6"/>
<gene>
    <name evidence="1" type="ORF">HNP55_004632</name>
</gene>
<proteinExistence type="predicted"/>
<evidence type="ECO:0000313" key="1">
    <source>
        <dbReference type="EMBL" id="MBB4846078.1"/>
    </source>
</evidence>
<dbReference type="Proteomes" id="UP000562027">
    <property type="component" value="Unassembled WGS sequence"/>
</dbReference>
<keyword evidence="2" id="KW-1185">Reference proteome</keyword>
<keyword evidence="1" id="KW-0413">Isomerase</keyword>
<reference evidence="1 2" key="1">
    <citation type="submission" date="2020-08" db="EMBL/GenBank/DDBJ databases">
        <title>Functional genomics of gut bacteria from endangered species of beetles.</title>
        <authorList>
            <person name="Carlos-Shanley C."/>
        </authorList>
    </citation>
    <scope>NUCLEOTIDE SEQUENCE [LARGE SCALE GENOMIC DNA]</scope>
    <source>
        <strain evidence="1 2">S00239</strain>
    </source>
</reference>
<dbReference type="GO" id="GO:0016853">
    <property type="term" value="F:isomerase activity"/>
    <property type="evidence" value="ECO:0007669"/>
    <property type="project" value="UniProtKB-KW"/>
</dbReference>
<dbReference type="EC" id="5.3.2.6" evidence="1"/>
<protein>
    <submittedName>
        <fullName evidence="1">4-oxalocrotonate tautomerase</fullName>
        <ecNumber evidence="1">5.3.2.6</ecNumber>
    </submittedName>
</protein>
<sequence length="127" mass="14275">MTGAAADFVAIHAVLQLYFDGLYHSDTQRLARVFHPQALYATAVGDKPIVWRMDEYFPVVDARPAPAASGQPRTDRVLSIELIGPVTAHARLQCSIPPKHFIDLLTLIQVDGRWQVISKVFHYEIHE</sequence>
<organism evidence="1 2">
    <name type="scientific">Roseateles oligotrophus</name>
    <dbReference type="NCBI Taxonomy" id="1769250"/>
    <lineage>
        <taxon>Bacteria</taxon>
        <taxon>Pseudomonadati</taxon>
        <taxon>Pseudomonadota</taxon>
        <taxon>Betaproteobacteria</taxon>
        <taxon>Burkholderiales</taxon>
        <taxon>Sphaerotilaceae</taxon>
        <taxon>Roseateles</taxon>
    </lineage>
</organism>
<dbReference type="Gene3D" id="3.10.450.50">
    <property type="match status" value="1"/>
</dbReference>
<dbReference type="EMBL" id="JACHLP010000014">
    <property type="protein sequence ID" value="MBB4846078.1"/>
    <property type="molecule type" value="Genomic_DNA"/>
</dbReference>
<dbReference type="RefSeq" id="WP_184304600.1">
    <property type="nucleotide sequence ID" value="NZ_JACHLP010000014.1"/>
</dbReference>